<dbReference type="GO" id="GO:0005524">
    <property type="term" value="F:ATP binding"/>
    <property type="evidence" value="ECO:0007669"/>
    <property type="project" value="UniProtKB-KW"/>
</dbReference>
<dbReference type="PANTHER" id="PTHR43304:SF1">
    <property type="entry name" value="PAC DOMAIN-CONTAINING PROTEIN"/>
    <property type="match status" value="1"/>
</dbReference>
<keyword evidence="19" id="KW-1185">Reference proteome</keyword>
<keyword evidence="8" id="KW-0547">Nucleotide-binding</keyword>
<comment type="subcellular location">
    <subcellularLocation>
        <location evidence="2">Cell membrane</location>
        <topology evidence="2">Multi-pass membrane protein</topology>
    </subcellularLocation>
</comment>
<evidence type="ECO:0000259" key="17">
    <source>
        <dbReference type="PROSITE" id="PS50885"/>
    </source>
</evidence>
<proteinExistence type="predicted"/>
<protein>
    <recommendedName>
        <fullName evidence="3">histidine kinase</fullName>
        <ecNumber evidence="3">2.7.13.3</ecNumber>
    </recommendedName>
</protein>
<dbReference type="NCBIfam" id="TIGR00229">
    <property type="entry name" value="sensory_box"/>
    <property type="match status" value="2"/>
</dbReference>
<comment type="caution">
    <text evidence="18">The sequence shown here is derived from an EMBL/GenBank/DDBJ whole genome shotgun (WGS) entry which is preliminary data.</text>
</comment>
<dbReference type="PANTHER" id="PTHR43304">
    <property type="entry name" value="PHYTOCHROME-LIKE PROTEIN CPH1"/>
    <property type="match status" value="1"/>
</dbReference>
<dbReference type="SMART" id="SM00387">
    <property type="entry name" value="HATPase_c"/>
    <property type="match status" value="1"/>
</dbReference>
<evidence type="ECO:0000259" key="14">
    <source>
        <dbReference type="PROSITE" id="PS50109"/>
    </source>
</evidence>
<comment type="catalytic activity">
    <reaction evidence="1">
        <text>ATP + protein L-histidine = ADP + protein N-phospho-L-histidine.</text>
        <dbReference type="EC" id="2.7.13.3"/>
    </reaction>
</comment>
<dbReference type="InterPro" id="IPR000700">
    <property type="entry name" value="PAS-assoc_C"/>
</dbReference>
<dbReference type="CDD" id="cd06225">
    <property type="entry name" value="HAMP"/>
    <property type="match status" value="1"/>
</dbReference>
<accession>A0A1E3H0C4</accession>
<feature type="domain" description="PAC" evidence="16">
    <location>
        <begin position="597"/>
        <end position="647"/>
    </location>
</feature>
<dbReference type="InterPro" id="IPR003661">
    <property type="entry name" value="HisK_dim/P_dom"/>
</dbReference>
<dbReference type="PROSITE" id="PS50885">
    <property type="entry name" value="HAMP"/>
    <property type="match status" value="1"/>
</dbReference>
<dbReference type="SUPFAM" id="SSF47384">
    <property type="entry name" value="Homodimeric domain of signal transducing histidine kinase"/>
    <property type="match status" value="1"/>
</dbReference>
<dbReference type="GO" id="GO:0000155">
    <property type="term" value="F:phosphorelay sensor kinase activity"/>
    <property type="evidence" value="ECO:0007669"/>
    <property type="project" value="InterPro"/>
</dbReference>
<dbReference type="Gene3D" id="6.10.340.10">
    <property type="match status" value="1"/>
</dbReference>
<dbReference type="SMART" id="SM00304">
    <property type="entry name" value="HAMP"/>
    <property type="match status" value="1"/>
</dbReference>
<dbReference type="PATRIC" id="fig|1439726.3.peg.3088"/>
<dbReference type="InterPro" id="IPR052162">
    <property type="entry name" value="Sensor_kinase/Photoreceptor"/>
</dbReference>
<evidence type="ECO:0000256" key="4">
    <source>
        <dbReference type="ARBA" id="ARBA00022475"/>
    </source>
</evidence>
<dbReference type="CDD" id="cd00130">
    <property type="entry name" value="PAS"/>
    <property type="match status" value="2"/>
</dbReference>
<reference evidence="18 19" key="1">
    <citation type="submission" date="2016-07" db="EMBL/GenBank/DDBJ databases">
        <title>Draft Genome Sequence of Methylobrevis pamukkalensis PK2.</title>
        <authorList>
            <person name="Vasilenko O.V."/>
            <person name="Doronina N.V."/>
            <person name="Shmareva M.N."/>
            <person name="Tarlachkov S.V."/>
            <person name="Mustakhimov I."/>
            <person name="Trotsenko Y.A."/>
        </authorList>
    </citation>
    <scope>NUCLEOTIDE SEQUENCE [LARGE SCALE GENOMIC DNA]</scope>
    <source>
        <strain evidence="18 19">PK2</strain>
    </source>
</reference>
<dbReference type="InterPro" id="IPR001610">
    <property type="entry name" value="PAC"/>
</dbReference>
<dbReference type="SUPFAM" id="SSF55785">
    <property type="entry name" value="PYP-like sensor domain (PAS domain)"/>
    <property type="match status" value="2"/>
</dbReference>
<evidence type="ECO:0000256" key="9">
    <source>
        <dbReference type="ARBA" id="ARBA00022777"/>
    </source>
</evidence>
<evidence type="ECO:0000313" key="18">
    <source>
        <dbReference type="EMBL" id="ODN69767.1"/>
    </source>
</evidence>
<dbReference type="InterPro" id="IPR036097">
    <property type="entry name" value="HisK_dim/P_sf"/>
</dbReference>
<evidence type="ECO:0000256" key="5">
    <source>
        <dbReference type="ARBA" id="ARBA00022553"/>
    </source>
</evidence>
<feature type="domain" description="Histidine kinase" evidence="14">
    <location>
        <begin position="665"/>
        <end position="878"/>
    </location>
</feature>
<evidence type="ECO:0000256" key="1">
    <source>
        <dbReference type="ARBA" id="ARBA00000085"/>
    </source>
</evidence>
<dbReference type="EC" id="2.7.13.3" evidence="3"/>
<dbReference type="Gene3D" id="3.30.450.20">
    <property type="entry name" value="PAS domain"/>
    <property type="match status" value="3"/>
</dbReference>
<feature type="domain" description="PAS" evidence="15">
    <location>
        <begin position="401"/>
        <end position="470"/>
    </location>
</feature>
<organism evidence="18 19">
    <name type="scientific">Methylobrevis pamukkalensis</name>
    <dbReference type="NCBI Taxonomy" id="1439726"/>
    <lineage>
        <taxon>Bacteria</taxon>
        <taxon>Pseudomonadati</taxon>
        <taxon>Pseudomonadota</taxon>
        <taxon>Alphaproteobacteria</taxon>
        <taxon>Hyphomicrobiales</taxon>
        <taxon>Pleomorphomonadaceae</taxon>
        <taxon>Methylobrevis</taxon>
    </lineage>
</organism>
<keyword evidence="5" id="KW-0597">Phosphoprotein</keyword>
<feature type="transmembrane region" description="Helical" evidence="13">
    <location>
        <begin position="306"/>
        <end position="327"/>
    </location>
</feature>
<dbReference type="Gene3D" id="1.10.287.130">
    <property type="match status" value="1"/>
</dbReference>
<evidence type="ECO:0000313" key="19">
    <source>
        <dbReference type="Proteomes" id="UP000094622"/>
    </source>
</evidence>
<dbReference type="PRINTS" id="PR00344">
    <property type="entry name" value="BCTRLSENSOR"/>
</dbReference>
<dbReference type="InterPro" id="IPR035965">
    <property type="entry name" value="PAS-like_dom_sf"/>
</dbReference>
<dbReference type="InterPro" id="IPR003660">
    <property type="entry name" value="HAMP_dom"/>
</dbReference>
<dbReference type="SUPFAM" id="SSF103190">
    <property type="entry name" value="Sensory domain-like"/>
    <property type="match status" value="1"/>
</dbReference>
<dbReference type="InterPro" id="IPR013656">
    <property type="entry name" value="PAS_4"/>
</dbReference>
<evidence type="ECO:0000256" key="2">
    <source>
        <dbReference type="ARBA" id="ARBA00004651"/>
    </source>
</evidence>
<evidence type="ECO:0000256" key="3">
    <source>
        <dbReference type="ARBA" id="ARBA00012438"/>
    </source>
</evidence>
<dbReference type="OrthoDB" id="9796100at2"/>
<feature type="domain" description="PAS" evidence="15">
    <location>
        <begin position="520"/>
        <end position="572"/>
    </location>
</feature>
<dbReference type="Proteomes" id="UP000094622">
    <property type="component" value="Unassembled WGS sequence"/>
</dbReference>
<keyword evidence="7 13" id="KW-0812">Transmembrane</keyword>
<dbReference type="GO" id="GO:0006355">
    <property type="term" value="P:regulation of DNA-templated transcription"/>
    <property type="evidence" value="ECO:0007669"/>
    <property type="project" value="InterPro"/>
</dbReference>
<name>A0A1E3H0C4_9HYPH</name>
<evidence type="ECO:0000259" key="16">
    <source>
        <dbReference type="PROSITE" id="PS50113"/>
    </source>
</evidence>
<dbReference type="InterPro" id="IPR003594">
    <property type="entry name" value="HATPase_dom"/>
</dbReference>
<dbReference type="Pfam" id="PF02518">
    <property type="entry name" value="HATPase_c"/>
    <property type="match status" value="1"/>
</dbReference>
<evidence type="ECO:0000256" key="13">
    <source>
        <dbReference type="SAM" id="Phobius"/>
    </source>
</evidence>
<dbReference type="SUPFAM" id="SSF55874">
    <property type="entry name" value="ATPase domain of HSP90 chaperone/DNA topoisomerase II/histidine kinase"/>
    <property type="match status" value="1"/>
</dbReference>
<dbReference type="SMART" id="SM00086">
    <property type="entry name" value="PAC"/>
    <property type="match status" value="2"/>
</dbReference>
<dbReference type="InterPro" id="IPR005467">
    <property type="entry name" value="His_kinase_dom"/>
</dbReference>
<dbReference type="SMART" id="SM00388">
    <property type="entry name" value="HisKA"/>
    <property type="match status" value="1"/>
</dbReference>
<sequence>MSLSSRLSLAMILLVLTMAGVVGLISDIALRAEIRPRVVKRVEISLRYAATRVEAMASAARGDVLAMAAHAVDHMAHDRLGDIQSARSTLTADFVANISNKPGYVDYRLVGAGGEMPELVHVTRRLEGGAIRAVPDDERAFHGDDTFVRAALALAPGDVGVELLRSDGEPPVLRLATPAPDEVGAIFGVVMLDIELGGVLESARRSIGPGYRFLVADADGRLLVSSAEDASLALDFTASGRIQDIFPTIAIPDAGAEPASGMLEDRNGEGHVASVLSIRLAGVLPITVVELLDADSISALPATARWSSLVGGLLAAIAAAFLALVVARSLSRPLVRMTSAVEAMGRGERVAAPVEAAGEIGILARAFERMSADVSEKTAALGAEVGRHRETLARLAEHATRETLLASAVESSADAIMLEDLDGRILSCNRAAERFYGLTLADAAGRTSLDFIPEDRRDEAQMLRSQIAAGESVDQFETVRIDGEGRRRDVSITLSPVRAADGTLIGYSDIARDVTDRRAEEERFRLAIEACPSGMVMTDAIGTILLVNAETERLFGYDRDDLVGRPVDILLPHAVRGIHVGLRAEFAAGPSRRAMGAGRDLFALRKDGRSFPVEVGLNPIETRDGLRILAVVIDITSRKEAEAKIAAFTEDLKRSNAELEQFAYIAAHDLQEPLRMVASYTELLGTRYSGQLDERADKYIAYAVDGSKRMKRLINDLLLYSRVGTQGRALEPVDSRRVVDNLLRLMKVATAEAGAEIVVGDLPKVMADEMQLGQVFQNLLGNALKFRSAAPPRIVISAERSGDTWTFSVADNGIGMDPKYSERIFQMFQRLHERGRYDGSGIGLAIARKIIERHGGRIWFQSVPGEGSVFQFTLVAAGET</sequence>
<keyword evidence="12" id="KW-0902">Two-component regulatory system</keyword>
<dbReference type="Gene3D" id="3.30.565.10">
    <property type="entry name" value="Histidine kinase-like ATPase, C-terminal domain"/>
    <property type="match status" value="1"/>
</dbReference>
<evidence type="ECO:0000256" key="8">
    <source>
        <dbReference type="ARBA" id="ARBA00022741"/>
    </source>
</evidence>
<keyword evidence="9" id="KW-0418">Kinase</keyword>
<dbReference type="InterPro" id="IPR004358">
    <property type="entry name" value="Sig_transdc_His_kin-like_C"/>
</dbReference>
<keyword evidence="13" id="KW-0472">Membrane</keyword>
<evidence type="ECO:0000256" key="6">
    <source>
        <dbReference type="ARBA" id="ARBA00022679"/>
    </source>
</evidence>
<dbReference type="PROSITE" id="PS50113">
    <property type="entry name" value="PAC"/>
    <property type="match status" value="2"/>
</dbReference>
<dbReference type="Pfam" id="PF00672">
    <property type="entry name" value="HAMP"/>
    <property type="match status" value="1"/>
</dbReference>
<dbReference type="RefSeq" id="WP_141703752.1">
    <property type="nucleotide sequence ID" value="NZ_MCRJ01000075.1"/>
</dbReference>
<evidence type="ECO:0000256" key="10">
    <source>
        <dbReference type="ARBA" id="ARBA00022840"/>
    </source>
</evidence>
<gene>
    <name evidence="18" type="primary">cph1_2</name>
    <name evidence="18" type="ORF">A6302_02934</name>
</gene>
<dbReference type="InterPro" id="IPR000014">
    <property type="entry name" value="PAS"/>
</dbReference>
<dbReference type="InterPro" id="IPR036890">
    <property type="entry name" value="HATPase_C_sf"/>
</dbReference>
<evidence type="ECO:0000259" key="15">
    <source>
        <dbReference type="PROSITE" id="PS50112"/>
    </source>
</evidence>
<dbReference type="AlphaFoldDB" id="A0A1E3H0C4"/>
<dbReference type="SMART" id="SM00091">
    <property type="entry name" value="PAS"/>
    <property type="match status" value="2"/>
</dbReference>
<dbReference type="CDD" id="cd00082">
    <property type="entry name" value="HisKA"/>
    <property type="match status" value="1"/>
</dbReference>
<dbReference type="InterPro" id="IPR029151">
    <property type="entry name" value="Sensor-like_sf"/>
</dbReference>
<dbReference type="Pfam" id="PF00989">
    <property type="entry name" value="PAS"/>
    <property type="match status" value="1"/>
</dbReference>
<dbReference type="FunFam" id="3.30.565.10:FF:000006">
    <property type="entry name" value="Sensor histidine kinase WalK"/>
    <property type="match status" value="1"/>
</dbReference>
<dbReference type="PROSITE" id="PS50109">
    <property type="entry name" value="HIS_KIN"/>
    <property type="match status" value="1"/>
</dbReference>
<keyword evidence="6 18" id="KW-0808">Transferase</keyword>
<feature type="domain" description="HAMP" evidence="17">
    <location>
        <begin position="328"/>
        <end position="379"/>
    </location>
</feature>
<evidence type="ECO:0000256" key="12">
    <source>
        <dbReference type="ARBA" id="ARBA00023012"/>
    </source>
</evidence>
<feature type="domain" description="PAC" evidence="16">
    <location>
        <begin position="474"/>
        <end position="526"/>
    </location>
</feature>
<keyword evidence="11 13" id="KW-1133">Transmembrane helix</keyword>
<evidence type="ECO:0000256" key="11">
    <source>
        <dbReference type="ARBA" id="ARBA00022989"/>
    </source>
</evidence>
<dbReference type="GO" id="GO:0005886">
    <property type="term" value="C:plasma membrane"/>
    <property type="evidence" value="ECO:0007669"/>
    <property type="project" value="UniProtKB-SubCell"/>
</dbReference>
<keyword evidence="4" id="KW-1003">Cell membrane</keyword>
<dbReference type="EMBL" id="MCRJ01000075">
    <property type="protein sequence ID" value="ODN69767.1"/>
    <property type="molecule type" value="Genomic_DNA"/>
</dbReference>
<dbReference type="InterPro" id="IPR013767">
    <property type="entry name" value="PAS_fold"/>
</dbReference>
<keyword evidence="10" id="KW-0067">ATP-binding</keyword>
<dbReference type="PROSITE" id="PS50112">
    <property type="entry name" value="PAS"/>
    <property type="match status" value="2"/>
</dbReference>
<dbReference type="Pfam" id="PF00512">
    <property type="entry name" value="HisKA"/>
    <property type="match status" value="1"/>
</dbReference>
<dbReference type="Pfam" id="PF08448">
    <property type="entry name" value="PAS_4"/>
    <property type="match status" value="1"/>
</dbReference>
<evidence type="ECO:0000256" key="7">
    <source>
        <dbReference type="ARBA" id="ARBA00022692"/>
    </source>
</evidence>
<dbReference type="SUPFAM" id="SSF158472">
    <property type="entry name" value="HAMP domain-like"/>
    <property type="match status" value="1"/>
</dbReference>